<dbReference type="AlphaFoldDB" id="A0A8J3CZI5"/>
<reference evidence="1" key="1">
    <citation type="journal article" date="2014" name="Int. J. Syst. Evol. Microbiol.">
        <title>Complete genome sequence of Corynebacterium casei LMG S-19264T (=DSM 44701T), isolated from a smear-ripened cheese.</title>
        <authorList>
            <consortium name="US DOE Joint Genome Institute (JGI-PGF)"/>
            <person name="Walter F."/>
            <person name="Albersmeier A."/>
            <person name="Kalinowski J."/>
            <person name="Ruckert C."/>
        </authorList>
    </citation>
    <scope>NUCLEOTIDE SEQUENCE</scope>
    <source>
        <strain evidence="1">KCTC 23224</strain>
    </source>
</reference>
<dbReference type="InterPro" id="IPR045767">
    <property type="entry name" value="DUF6134"/>
</dbReference>
<comment type="caution">
    <text evidence="1">The sequence shown here is derived from an EMBL/GenBank/DDBJ whole genome shotgun (WGS) entry which is preliminary data.</text>
</comment>
<evidence type="ECO:0000313" key="1">
    <source>
        <dbReference type="EMBL" id="GHB49511.1"/>
    </source>
</evidence>
<proteinExistence type="predicted"/>
<protein>
    <submittedName>
        <fullName evidence="1">Uncharacterized protein</fullName>
    </submittedName>
</protein>
<dbReference type="EMBL" id="BMYF01000024">
    <property type="protein sequence ID" value="GHB49511.1"/>
    <property type="molecule type" value="Genomic_DNA"/>
</dbReference>
<gene>
    <name evidence="1" type="ORF">GCM10008106_32790</name>
</gene>
<dbReference type="Pfam" id="PF19630">
    <property type="entry name" value="DUF6134"/>
    <property type="match status" value="1"/>
</dbReference>
<organism evidence="1 2">
    <name type="scientific">Mongoliitalea lutea</name>
    <dbReference type="NCBI Taxonomy" id="849756"/>
    <lineage>
        <taxon>Bacteria</taxon>
        <taxon>Pseudomonadati</taxon>
        <taxon>Bacteroidota</taxon>
        <taxon>Cytophagia</taxon>
        <taxon>Cytophagales</taxon>
        <taxon>Cyclobacteriaceae</taxon>
        <taxon>Mongoliitalea</taxon>
    </lineage>
</organism>
<dbReference type="Proteomes" id="UP000642809">
    <property type="component" value="Unassembled WGS sequence"/>
</dbReference>
<accession>A0A8J3CZI5</accession>
<evidence type="ECO:0000313" key="2">
    <source>
        <dbReference type="Proteomes" id="UP000642809"/>
    </source>
</evidence>
<keyword evidence="2" id="KW-1185">Reference proteome</keyword>
<reference evidence="1" key="2">
    <citation type="submission" date="2020-09" db="EMBL/GenBank/DDBJ databases">
        <authorList>
            <person name="Sun Q."/>
            <person name="Kim S."/>
        </authorList>
    </citation>
    <scope>NUCLEOTIDE SEQUENCE</scope>
    <source>
        <strain evidence="1">KCTC 23224</strain>
    </source>
</reference>
<sequence length="203" mass="23426">MLMENKSTVSYHKTLLTILLFTIISTTKSQTLTCDILVAGISIGTLSASKVSDAEKSMYSIDSNVNFWFFGRVFIDYQLKTSYENGILVHSYSKTKTNRGDYSSTVKWSDDYYQVDAKSYKFENSESIFTKILFSTSRMYFEEPINQQQFLAENFGIVSALVKKKDYYEVHVNGNVNKFYYENGQFVKAIMQSPIKNYVILKK</sequence>
<name>A0A8J3CZI5_9BACT</name>